<dbReference type="InterPro" id="IPR050649">
    <property type="entry name" value="Paired_Homeobox_TFs"/>
</dbReference>
<evidence type="ECO:0000313" key="12">
    <source>
        <dbReference type="Proteomes" id="UP000471633"/>
    </source>
</evidence>
<organism evidence="11 12">
    <name type="scientific">Schistosoma haematobium</name>
    <name type="common">Blood fluke</name>
    <dbReference type="NCBI Taxonomy" id="6185"/>
    <lineage>
        <taxon>Eukaryota</taxon>
        <taxon>Metazoa</taxon>
        <taxon>Spiralia</taxon>
        <taxon>Lophotrochozoa</taxon>
        <taxon>Platyhelminthes</taxon>
        <taxon>Trematoda</taxon>
        <taxon>Digenea</taxon>
        <taxon>Strigeidida</taxon>
        <taxon>Schistosomatoidea</taxon>
        <taxon>Schistosomatidae</taxon>
        <taxon>Schistosoma</taxon>
    </lineage>
</organism>
<evidence type="ECO:0000313" key="11">
    <source>
        <dbReference type="EMBL" id="KAH9583071.1"/>
    </source>
</evidence>
<dbReference type="AlphaFoldDB" id="A0A922INN2"/>
<accession>A0A922INN2</accession>
<feature type="domain" description="Homeobox" evidence="10">
    <location>
        <begin position="202"/>
        <end position="262"/>
    </location>
</feature>
<protein>
    <recommendedName>
        <fullName evidence="10">Homeobox domain-containing protein</fullName>
    </recommendedName>
</protein>
<evidence type="ECO:0000256" key="9">
    <source>
        <dbReference type="RuleBase" id="RU000682"/>
    </source>
</evidence>
<dbReference type="CTD" id="24593630"/>
<dbReference type="PANTHER" id="PTHR24329">
    <property type="entry name" value="HOMEOBOX PROTEIN ARISTALESS"/>
    <property type="match status" value="1"/>
</dbReference>
<feature type="DNA-binding region" description="Homeobox" evidence="8">
    <location>
        <begin position="204"/>
        <end position="263"/>
    </location>
</feature>
<reference evidence="11" key="4">
    <citation type="journal article" date="2022" name="PLoS Pathog.">
        <title>Chromosome-level genome of Schistosoma haematobium underpins genome-wide explorations of molecular variation.</title>
        <authorList>
            <person name="Stroehlein A.J."/>
            <person name="Korhonen P.K."/>
            <person name="Lee V.V."/>
            <person name="Ralph S.A."/>
            <person name="Mentink-Kane M."/>
            <person name="You H."/>
            <person name="McManus D.P."/>
            <person name="Tchuente L.T."/>
            <person name="Stothard J.R."/>
            <person name="Kaur P."/>
            <person name="Dudchenko O."/>
            <person name="Aiden E.L."/>
            <person name="Yang B."/>
            <person name="Yang H."/>
            <person name="Emery A.M."/>
            <person name="Webster B.L."/>
            <person name="Brindley P.J."/>
            <person name="Rollinson D."/>
            <person name="Chang B.C.H."/>
            <person name="Gasser R.B."/>
            <person name="Young N.D."/>
        </authorList>
    </citation>
    <scope>NUCLEOTIDE SEQUENCE</scope>
</reference>
<evidence type="ECO:0000256" key="8">
    <source>
        <dbReference type="PROSITE-ProRule" id="PRU00108"/>
    </source>
</evidence>
<dbReference type="InterPro" id="IPR009057">
    <property type="entry name" value="Homeodomain-like_sf"/>
</dbReference>
<dbReference type="EMBL" id="AMPZ03000005">
    <property type="protein sequence ID" value="KAH9583071.1"/>
    <property type="molecule type" value="Genomic_DNA"/>
</dbReference>
<dbReference type="Gene3D" id="1.10.10.60">
    <property type="entry name" value="Homeodomain-like"/>
    <property type="match status" value="1"/>
</dbReference>
<comment type="subcellular location">
    <subcellularLocation>
        <location evidence="1 8 9">Nucleus</location>
    </subcellularLocation>
</comment>
<gene>
    <name evidence="11" type="ORF">MS3_00007601</name>
</gene>
<evidence type="ECO:0000256" key="2">
    <source>
        <dbReference type="ARBA" id="ARBA00022473"/>
    </source>
</evidence>
<dbReference type="GO" id="GO:0000981">
    <property type="term" value="F:DNA-binding transcription factor activity, RNA polymerase II-specific"/>
    <property type="evidence" value="ECO:0007669"/>
    <property type="project" value="InterPro"/>
</dbReference>
<dbReference type="PROSITE" id="PS50071">
    <property type="entry name" value="HOMEOBOX_2"/>
    <property type="match status" value="1"/>
</dbReference>
<keyword evidence="4 8" id="KW-0238">DNA-binding</keyword>
<keyword evidence="6" id="KW-0804">Transcription</keyword>
<keyword evidence="5 8" id="KW-0371">Homeobox</keyword>
<evidence type="ECO:0000256" key="3">
    <source>
        <dbReference type="ARBA" id="ARBA00023015"/>
    </source>
</evidence>
<dbReference type="RefSeq" id="XP_051066460.1">
    <property type="nucleotide sequence ID" value="XM_051215915.1"/>
</dbReference>
<dbReference type="Proteomes" id="UP000471633">
    <property type="component" value="Unassembled WGS sequence"/>
</dbReference>
<evidence type="ECO:0000256" key="7">
    <source>
        <dbReference type="ARBA" id="ARBA00023242"/>
    </source>
</evidence>
<keyword evidence="12" id="KW-1185">Reference proteome</keyword>
<dbReference type="GO" id="GO:0005634">
    <property type="term" value="C:nucleus"/>
    <property type="evidence" value="ECO:0007669"/>
    <property type="project" value="UniProtKB-SubCell"/>
</dbReference>
<dbReference type="FunFam" id="1.10.10.60:FF:000093">
    <property type="entry name" value="ALX homeobox protein 1"/>
    <property type="match status" value="1"/>
</dbReference>
<dbReference type="CDD" id="cd00086">
    <property type="entry name" value="homeodomain"/>
    <property type="match status" value="1"/>
</dbReference>
<dbReference type="GeneID" id="24593630"/>
<keyword evidence="3" id="KW-0805">Transcription regulation</keyword>
<evidence type="ECO:0000259" key="10">
    <source>
        <dbReference type="PROSITE" id="PS50071"/>
    </source>
</evidence>
<dbReference type="SUPFAM" id="SSF46689">
    <property type="entry name" value="Homeodomain-like"/>
    <property type="match status" value="1"/>
</dbReference>
<keyword evidence="7 8" id="KW-0539">Nucleus</keyword>
<name>A0A922INN2_SCHHA</name>
<dbReference type="PROSITE" id="PS00027">
    <property type="entry name" value="HOMEOBOX_1"/>
    <property type="match status" value="1"/>
</dbReference>
<dbReference type="PANTHER" id="PTHR24329:SF543">
    <property type="entry name" value="FI01017P-RELATED"/>
    <property type="match status" value="1"/>
</dbReference>
<evidence type="ECO:0000256" key="6">
    <source>
        <dbReference type="ARBA" id="ARBA00023163"/>
    </source>
</evidence>
<dbReference type="SMART" id="SM00389">
    <property type="entry name" value="HOX"/>
    <property type="match status" value="1"/>
</dbReference>
<dbReference type="Pfam" id="PF00046">
    <property type="entry name" value="Homeodomain"/>
    <property type="match status" value="1"/>
</dbReference>
<dbReference type="GO" id="GO:0000977">
    <property type="term" value="F:RNA polymerase II transcription regulatory region sequence-specific DNA binding"/>
    <property type="evidence" value="ECO:0007669"/>
    <property type="project" value="TreeGrafter"/>
</dbReference>
<evidence type="ECO:0000256" key="5">
    <source>
        <dbReference type="ARBA" id="ARBA00023155"/>
    </source>
</evidence>
<sequence length="714" mass="81208">MSESFYPILDSSYRREECAIHLECHFNSDDRITAGENFSDQILPPSLSTTSTNGKLRPYAICAPTQINSITQKFYTDTSKQPSNIIFDSSARLPTTGTRATRTTSISTCDNTNTNCNNTNNQSTNYSHCITTNPMLRSANYDMSRFTLPIDKNNKSFKLNDDTSDFLVNNTFNSNNPVLNNTNNHHISTLNSTVNCNSRDKVKKRRNRTTFTSHQLNEMERIFQKTHYPDVYAREQLALRTGLTEARVQVWFQNRRAKWRKRERLGGSGSIINGSSDLSLHLSFSEQNDLPTPNNNNNNNSSTSTAVFAAAAAACAMAAAVTAGTNLNGNQLTTTQNHLNKHVNNENTNKYTNLFLGSNSSSFIPTPSTVDTRHIASIFDQQNSVSTNFNNYESNLIHHSKQFYESHPYLSFTLNKLAKSGVNYNEISRKPSHECDLITSINSLNNEKFDSKHLSRDQFNVAHKSSNINTDLSLPIINKSGYIQHNDELNQHHQHQHYPQQHSSTECNASSMHERWQYITDVKRHSVKHPFSSNDIPTDRQRKYSSSPTSIEWSLNAQNDIKNKNNNEVNFNCYSVSERRDHNSQLVTNQINIKKNDVHDPLETAITTTNTSIKNNHTLWNSTELTNSLYLNNTFTDNHQLVNTSINGDKSISPTNNSINNAKNENLKSNLRWNFSTESKESNWLVNKQHMTDFYDEQNSTEITMVGQCRKFKN</sequence>
<comment type="caution">
    <text evidence="11">The sequence shown here is derived from an EMBL/GenBank/DDBJ whole genome shotgun (WGS) entry which is preliminary data.</text>
</comment>
<dbReference type="InterPro" id="IPR001356">
    <property type="entry name" value="HD"/>
</dbReference>
<reference evidence="11" key="1">
    <citation type="journal article" date="2012" name="Nat. Genet.">
        <title>Whole-genome sequence of Schistosoma haematobium.</title>
        <authorList>
            <person name="Young N.D."/>
            <person name="Jex A.R."/>
            <person name="Li B."/>
            <person name="Liu S."/>
            <person name="Yang L."/>
            <person name="Xiong Z."/>
            <person name="Li Y."/>
            <person name="Cantacessi C."/>
            <person name="Hall R.S."/>
            <person name="Xu X."/>
            <person name="Chen F."/>
            <person name="Wu X."/>
            <person name="Zerlotini A."/>
            <person name="Oliveira G."/>
            <person name="Hofmann A."/>
            <person name="Zhang G."/>
            <person name="Fang X."/>
            <person name="Kang Y."/>
            <person name="Campbell B.E."/>
            <person name="Loukas A."/>
            <person name="Ranganathan S."/>
            <person name="Rollinson D."/>
            <person name="Rinaldi G."/>
            <person name="Brindley P.J."/>
            <person name="Yang H."/>
            <person name="Wang J."/>
            <person name="Wang J."/>
            <person name="Gasser R.B."/>
        </authorList>
    </citation>
    <scope>NUCLEOTIDE SEQUENCE</scope>
</reference>
<evidence type="ECO:0000256" key="4">
    <source>
        <dbReference type="ARBA" id="ARBA00023125"/>
    </source>
</evidence>
<keyword evidence="2" id="KW-0217">Developmental protein</keyword>
<reference evidence="11" key="2">
    <citation type="journal article" date="2019" name="Gigascience">
        <title>High-quality Schistosoma haematobium genome achieved by single-molecule and long-range sequencing.</title>
        <authorList>
            <person name="Stroehlein A.J."/>
            <person name="Korhonen P.K."/>
            <person name="Chong T.M."/>
            <person name="Lim Y.L."/>
            <person name="Chan K.G."/>
            <person name="Webster B."/>
            <person name="Rollinson D."/>
            <person name="Brindley P.J."/>
            <person name="Gasser R.B."/>
            <person name="Young N.D."/>
        </authorList>
    </citation>
    <scope>NUCLEOTIDE SEQUENCE</scope>
</reference>
<dbReference type="InterPro" id="IPR017970">
    <property type="entry name" value="Homeobox_CS"/>
</dbReference>
<evidence type="ECO:0000256" key="1">
    <source>
        <dbReference type="ARBA" id="ARBA00004123"/>
    </source>
</evidence>
<reference evidence="11" key="3">
    <citation type="submission" date="2021-06" db="EMBL/GenBank/DDBJ databases">
        <title>Chromosome-level genome assembly for S. haematobium.</title>
        <authorList>
            <person name="Stroehlein A.J."/>
        </authorList>
    </citation>
    <scope>NUCLEOTIDE SEQUENCE</scope>
</reference>
<proteinExistence type="predicted"/>